<feature type="transmembrane region" description="Helical" evidence="1">
    <location>
        <begin position="95"/>
        <end position="113"/>
    </location>
</feature>
<gene>
    <name evidence="2" type="ORF">E0F76_15480</name>
</gene>
<dbReference type="InterPro" id="IPR010699">
    <property type="entry name" value="DUF1275"/>
</dbReference>
<name>A0A4R5CCR9_9FLAO</name>
<comment type="caution">
    <text evidence="2">The sequence shown here is derived from an EMBL/GenBank/DDBJ whole genome shotgun (WGS) entry which is preliminary data.</text>
</comment>
<feature type="transmembrane region" description="Helical" evidence="1">
    <location>
        <begin position="213"/>
        <end position="231"/>
    </location>
</feature>
<dbReference type="Proteomes" id="UP000295479">
    <property type="component" value="Unassembled WGS sequence"/>
</dbReference>
<accession>A0A4R5CCR9</accession>
<organism evidence="2 3">
    <name type="scientific">Flavobacterium cellulosilyticum</name>
    <dbReference type="NCBI Taxonomy" id="2541731"/>
    <lineage>
        <taxon>Bacteria</taxon>
        <taxon>Pseudomonadati</taxon>
        <taxon>Bacteroidota</taxon>
        <taxon>Flavobacteriia</taxon>
        <taxon>Flavobacteriales</taxon>
        <taxon>Flavobacteriaceae</taxon>
        <taxon>Flavobacterium</taxon>
    </lineage>
</organism>
<dbReference type="RefSeq" id="WP_132008146.1">
    <property type="nucleotide sequence ID" value="NZ_SMFK01000013.1"/>
</dbReference>
<dbReference type="Pfam" id="PF06912">
    <property type="entry name" value="DUF1275"/>
    <property type="match status" value="1"/>
</dbReference>
<dbReference type="PANTHER" id="PTHR37314">
    <property type="entry name" value="SLR0142 PROTEIN"/>
    <property type="match status" value="1"/>
</dbReference>
<keyword evidence="1" id="KW-1133">Transmembrane helix</keyword>
<keyword evidence="1" id="KW-0472">Membrane</keyword>
<evidence type="ECO:0000313" key="2">
    <source>
        <dbReference type="EMBL" id="TDD94922.1"/>
    </source>
</evidence>
<dbReference type="EMBL" id="SMFK01000013">
    <property type="protein sequence ID" value="TDD94922.1"/>
    <property type="molecule type" value="Genomic_DNA"/>
</dbReference>
<sequence>MFRHKGKSRTFAHNLRLATLLSFVAGIVNITGVLAVKTLTTNVTGHFAFFAEEITKHNYFAALSFFIFTLFFLLGSFTSSFLAELVSKRNPEISHVVPITLEIIVLILIGIFGAQSGITSIEGKLTAFFMLFAMGIQNSLVTNISNSIVRTTHLTGLFTDLGIELSQLFFYKKPEENKKLKTSIFLRFSIITFFFIGCFSGGFIYHFLEIKTLIIAAFFLLIAQWFDYLRLKFHLFKRKQKSKLKLFNSSK</sequence>
<proteinExistence type="predicted"/>
<keyword evidence="1" id="KW-0812">Transmembrane</keyword>
<feature type="transmembrane region" description="Helical" evidence="1">
    <location>
        <begin position="59"/>
        <end position="83"/>
    </location>
</feature>
<feature type="transmembrane region" description="Helical" evidence="1">
    <location>
        <begin position="184"/>
        <end position="207"/>
    </location>
</feature>
<evidence type="ECO:0000313" key="3">
    <source>
        <dbReference type="Proteomes" id="UP000295479"/>
    </source>
</evidence>
<dbReference type="PANTHER" id="PTHR37314:SF4">
    <property type="entry name" value="UPF0700 TRANSMEMBRANE PROTEIN YOAK"/>
    <property type="match status" value="1"/>
</dbReference>
<keyword evidence="3" id="KW-1185">Reference proteome</keyword>
<dbReference type="AlphaFoldDB" id="A0A4R5CCR9"/>
<reference evidence="2 3" key="1">
    <citation type="submission" date="2019-03" db="EMBL/GenBank/DDBJ databases">
        <title>Flavobacterium AR-3-4 sp. nov. isolated from arctic soil.</title>
        <authorList>
            <person name="Chaudhary D.K."/>
        </authorList>
    </citation>
    <scope>NUCLEOTIDE SEQUENCE [LARGE SCALE GENOMIC DNA]</scope>
    <source>
        <strain evidence="2 3">AR-3-4</strain>
    </source>
</reference>
<dbReference type="OrthoDB" id="270162at2"/>
<feature type="transmembrane region" description="Helical" evidence="1">
    <location>
        <begin position="125"/>
        <end position="144"/>
    </location>
</feature>
<protein>
    <submittedName>
        <fullName evidence="2">DUF1275 domain-containing protein</fullName>
    </submittedName>
</protein>
<evidence type="ECO:0000256" key="1">
    <source>
        <dbReference type="SAM" id="Phobius"/>
    </source>
</evidence>